<keyword evidence="8" id="KW-1185">Reference proteome</keyword>
<dbReference type="PANTHER" id="PTHR35371:SF1">
    <property type="entry name" value="BLR7753 PROTEIN"/>
    <property type="match status" value="1"/>
</dbReference>
<name>A0A3D8PAJ2_9RHOB</name>
<evidence type="ECO:0000313" key="8">
    <source>
        <dbReference type="Proteomes" id="UP000256679"/>
    </source>
</evidence>
<evidence type="ECO:0000313" key="7">
    <source>
        <dbReference type="EMBL" id="RDW12189.1"/>
    </source>
</evidence>
<dbReference type="InterPro" id="IPR023352">
    <property type="entry name" value="MAPEG-like_dom_sf"/>
</dbReference>
<dbReference type="RefSeq" id="WP_115756756.1">
    <property type="nucleotide sequence ID" value="NZ_QFCQ01000115.1"/>
</dbReference>
<reference evidence="7 8" key="1">
    <citation type="submission" date="2018-05" db="EMBL/GenBank/DDBJ databases">
        <title>Whole genome sequencing of Paracoccus thiocyanatus SST.</title>
        <authorList>
            <person name="Ghosh W."/>
            <person name="Rameez M.J."/>
            <person name="Roy C."/>
        </authorList>
    </citation>
    <scope>NUCLEOTIDE SEQUENCE [LARGE SCALE GENOMIC DNA]</scope>
    <source>
        <strain evidence="7 8">SST</strain>
    </source>
</reference>
<feature type="transmembrane region" description="Helical" evidence="5">
    <location>
        <begin position="110"/>
        <end position="129"/>
    </location>
</feature>
<organism evidence="7 8">
    <name type="scientific">Paracoccus thiocyanatus</name>
    <dbReference type="NCBI Taxonomy" id="34006"/>
    <lineage>
        <taxon>Bacteria</taxon>
        <taxon>Pseudomonadati</taxon>
        <taxon>Pseudomonadota</taxon>
        <taxon>Alphaproteobacteria</taxon>
        <taxon>Rhodobacterales</taxon>
        <taxon>Paracoccaceae</taxon>
        <taxon>Paracoccus</taxon>
    </lineage>
</organism>
<evidence type="ECO:0000256" key="6">
    <source>
        <dbReference type="SAM" id="SignalP"/>
    </source>
</evidence>
<keyword evidence="6" id="KW-0732">Signal</keyword>
<proteinExistence type="predicted"/>
<dbReference type="Pfam" id="PF01124">
    <property type="entry name" value="MAPEG"/>
    <property type="match status" value="1"/>
</dbReference>
<comment type="subcellular location">
    <subcellularLocation>
        <location evidence="1">Membrane</location>
    </subcellularLocation>
</comment>
<feature type="chain" id="PRO_5017690167" description="MAPEG family protein" evidence="6">
    <location>
        <begin position="25"/>
        <end position="130"/>
    </location>
</feature>
<comment type="caution">
    <text evidence="7">The sequence shown here is derived from an EMBL/GenBank/DDBJ whole genome shotgun (WGS) entry which is preliminary data.</text>
</comment>
<keyword evidence="4 5" id="KW-0472">Membrane</keyword>
<feature type="transmembrane region" description="Helical" evidence="5">
    <location>
        <begin position="82"/>
        <end position="104"/>
    </location>
</feature>
<dbReference type="Gene3D" id="1.20.120.550">
    <property type="entry name" value="Membrane associated eicosanoid/glutathione metabolism-like domain"/>
    <property type="match status" value="1"/>
</dbReference>
<sequence length="130" mass="13926">MAAETTALALAALLQAVQIGLAGAAMNRDVGAKWNAGPRDTQPEFSALTGRLRRAVDNHFQGLILFTIAVLLVVLSDAGSALTVLCAWTYLLARLLYIPAYAYGWTPWRSAIWGVGFVATLAMIVTTLFT</sequence>
<dbReference type="InterPro" id="IPR001129">
    <property type="entry name" value="Membr-assoc_MAPEG"/>
</dbReference>
<evidence type="ECO:0008006" key="9">
    <source>
        <dbReference type="Google" id="ProtNLM"/>
    </source>
</evidence>
<evidence type="ECO:0000256" key="5">
    <source>
        <dbReference type="SAM" id="Phobius"/>
    </source>
</evidence>
<dbReference type="SUPFAM" id="SSF161084">
    <property type="entry name" value="MAPEG domain-like"/>
    <property type="match status" value="1"/>
</dbReference>
<dbReference type="EMBL" id="QFCQ01000115">
    <property type="protein sequence ID" value="RDW12189.1"/>
    <property type="molecule type" value="Genomic_DNA"/>
</dbReference>
<keyword evidence="2 5" id="KW-0812">Transmembrane</keyword>
<accession>A0A3D8PAJ2</accession>
<feature type="transmembrane region" description="Helical" evidence="5">
    <location>
        <begin position="58"/>
        <end position="75"/>
    </location>
</feature>
<protein>
    <recommendedName>
        <fullName evidence="9">MAPEG family protein</fullName>
    </recommendedName>
</protein>
<dbReference type="PANTHER" id="PTHR35371">
    <property type="entry name" value="INNER MEMBRANE PROTEIN"/>
    <property type="match status" value="1"/>
</dbReference>
<dbReference type="GO" id="GO:0016020">
    <property type="term" value="C:membrane"/>
    <property type="evidence" value="ECO:0007669"/>
    <property type="project" value="UniProtKB-SubCell"/>
</dbReference>
<feature type="signal peptide" evidence="6">
    <location>
        <begin position="1"/>
        <end position="24"/>
    </location>
</feature>
<evidence type="ECO:0000256" key="4">
    <source>
        <dbReference type="ARBA" id="ARBA00023136"/>
    </source>
</evidence>
<keyword evidence="3 5" id="KW-1133">Transmembrane helix</keyword>
<evidence type="ECO:0000256" key="1">
    <source>
        <dbReference type="ARBA" id="ARBA00004370"/>
    </source>
</evidence>
<evidence type="ECO:0000256" key="3">
    <source>
        <dbReference type="ARBA" id="ARBA00022989"/>
    </source>
</evidence>
<evidence type="ECO:0000256" key="2">
    <source>
        <dbReference type="ARBA" id="ARBA00022692"/>
    </source>
</evidence>
<dbReference type="AlphaFoldDB" id="A0A3D8PAJ2"/>
<gene>
    <name evidence="7" type="ORF">DIE28_15045</name>
</gene>
<dbReference type="Proteomes" id="UP000256679">
    <property type="component" value="Unassembled WGS sequence"/>
</dbReference>